<dbReference type="FunFam" id="3.40.50.720:FF:000084">
    <property type="entry name" value="Short-chain dehydrogenase reductase"/>
    <property type="match status" value="1"/>
</dbReference>
<dbReference type="GO" id="GO:0008206">
    <property type="term" value="P:bile acid metabolic process"/>
    <property type="evidence" value="ECO:0007669"/>
    <property type="project" value="UniProtKB-ARBA"/>
</dbReference>
<dbReference type="SUPFAM" id="SSF51735">
    <property type="entry name" value="NAD(P)-binding Rossmann-fold domains"/>
    <property type="match status" value="1"/>
</dbReference>
<dbReference type="EMBL" id="NOII01000001">
    <property type="protein sequence ID" value="OYD59022.1"/>
    <property type="molecule type" value="Genomic_DNA"/>
</dbReference>
<dbReference type="Pfam" id="PF13561">
    <property type="entry name" value="adh_short_C2"/>
    <property type="match status" value="1"/>
</dbReference>
<dbReference type="InterPro" id="IPR002347">
    <property type="entry name" value="SDR_fam"/>
</dbReference>
<dbReference type="RefSeq" id="WP_094250982.1">
    <property type="nucleotide sequence ID" value="NZ_JBHLXL010000001.1"/>
</dbReference>
<keyword evidence="4" id="KW-1185">Reference proteome</keyword>
<dbReference type="InterPro" id="IPR020904">
    <property type="entry name" value="Sc_DH/Rdtase_CS"/>
</dbReference>
<dbReference type="PRINTS" id="PR00080">
    <property type="entry name" value="SDRFAMILY"/>
</dbReference>
<dbReference type="GO" id="GO:0016616">
    <property type="term" value="F:oxidoreductase activity, acting on the CH-OH group of donors, NAD or NADP as acceptor"/>
    <property type="evidence" value="ECO:0007669"/>
    <property type="project" value="TreeGrafter"/>
</dbReference>
<reference evidence="3 4" key="1">
    <citation type="submission" date="2017-07" db="EMBL/GenBank/DDBJ databases">
        <title>Fictibacillus sp. nov. GDSW-R2A3 Genome sequencing and assembly.</title>
        <authorList>
            <person name="Mayilraj S."/>
        </authorList>
    </citation>
    <scope>NUCLEOTIDE SEQUENCE [LARGE SCALE GENOMIC DNA]</scope>
    <source>
        <strain evidence="3 4">GDSW-R2A3</strain>
    </source>
</reference>
<sequence length="245" mass="27121">MNGRRTVVVTGAANGIGKAIAIYFIEKGYHAVLADVDQHRLKELKDTVMNHNPKAEITLVEADISHPDQVEKLFGGIERVDCLINNAGRMIYKSMFELEIEEWDSIINTNLRGTFLCSKAAAKIMMEKDRGCIINIASTRAAMSEADTEAYAASKGGIVSLTHALAVSLSSYNIRVNCISPGWIETGDYSRLREVDHEQHLSNRVGVPEDIARACYFLADGKNDFINGHNMVIDGGMTKKMIYEH</sequence>
<gene>
    <name evidence="3" type="ORF">CGZ90_03725</name>
</gene>
<dbReference type="InterPro" id="IPR036291">
    <property type="entry name" value="NAD(P)-bd_dom_sf"/>
</dbReference>
<dbReference type="PROSITE" id="PS00061">
    <property type="entry name" value="ADH_SHORT"/>
    <property type="match status" value="1"/>
</dbReference>
<accession>A0A235FCR3</accession>
<name>A0A235FCR3_9BACL</name>
<evidence type="ECO:0008006" key="5">
    <source>
        <dbReference type="Google" id="ProtNLM"/>
    </source>
</evidence>
<evidence type="ECO:0000313" key="4">
    <source>
        <dbReference type="Proteomes" id="UP000215059"/>
    </source>
</evidence>
<dbReference type="PANTHER" id="PTHR42760:SF115">
    <property type="entry name" value="3-OXOACYL-[ACYL-CARRIER-PROTEIN] REDUCTASE FABG"/>
    <property type="match status" value="1"/>
</dbReference>
<dbReference type="PANTHER" id="PTHR42760">
    <property type="entry name" value="SHORT-CHAIN DEHYDROGENASES/REDUCTASES FAMILY MEMBER"/>
    <property type="match status" value="1"/>
</dbReference>
<comment type="caution">
    <text evidence="3">The sequence shown here is derived from an EMBL/GenBank/DDBJ whole genome shotgun (WGS) entry which is preliminary data.</text>
</comment>
<dbReference type="PRINTS" id="PR00081">
    <property type="entry name" value="GDHRDH"/>
</dbReference>
<dbReference type="AlphaFoldDB" id="A0A235FCR3"/>
<dbReference type="OrthoDB" id="9803333at2"/>
<proteinExistence type="inferred from homology"/>
<evidence type="ECO:0000256" key="2">
    <source>
        <dbReference type="ARBA" id="ARBA00023002"/>
    </source>
</evidence>
<evidence type="ECO:0000313" key="3">
    <source>
        <dbReference type="EMBL" id="OYD59022.1"/>
    </source>
</evidence>
<dbReference type="Proteomes" id="UP000215059">
    <property type="component" value="Unassembled WGS sequence"/>
</dbReference>
<keyword evidence="2" id="KW-0560">Oxidoreductase</keyword>
<evidence type="ECO:0000256" key="1">
    <source>
        <dbReference type="ARBA" id="ARBA00006484"/>
    </source>
</evidence>
<organism evidence="3 4">
    <name type="scientific">Fictibacillus aquaticus</name>
    <dbReference type="NCBI Taxonomy" id="2021314"/>
    <lineage>
        <taxon>Bacteria</taxon>
        <taxon>Bacillati</taxon>
        <taxon>Bacillota</taxon>
        <taxon>Bacilli</taxon>
        <taxon>Bacillales</taxon>
        <taxon>Fictibacillaceae</taxon>
        <taxon>Fictibacillus</taxon>
    </lineage>
</organism>
<dbReference type="Gene3D" id="3.40.50.720">
    <property type="entry name" value="NAD(P)-binding Rossmann-like Domain"/>
    <property type="match status" value="1"/>
</dbReference>
<protein>
    <recommendedName>
        <fullName evidence="5">3-ketoacyl-ACP reductase</fullName>
    </recommendedName>
</protein>
<comment type="similarity">
    <text evidence="1">Belongs to the short-chain dehydrogenases/reductases (SDR) family.</text>
</comment>